<evidence type="ECO:0000313" key="2">
    <source>
        <dbReference type="Proteomes" id="UP000036426"/>
    </source>
</evidence>
<dbReference type="InterPro" id="IPR011990">
    <property type="entry name" value="TPR-like_helical_dom_sf"/>
</dbReference>
<sequence length="197" mass="22877">MLAVVLGGQSVFTAQAAQEDVPYCHRYADFNFPDYMAMWNYDDPALTATTFFAMLNMAASSMDKTFMSELLSQISRTYLMQGDMHNAQYYLEQAQMFLDHAEPRAEVYFQRETARWHATQGDHAQATEWMLKAWQLAKQEQYAQLMIETALDLGDGDITRLSDVEQQAWHLRAKQIAENTQDQRAQMWVMQHAARFH</sequence>
<dbReference type="Proteomes" id="UP000036426">
    <property type="component" value="Unassembled WGS sequence"/>
</dbReference>
<dbReference type="PATRIC" id="fig|754436.4.peg.2539"/>
<reference evidence="1 2" key="1">
    <citation type="submission" date="2015-05" db="EMBL/GenBank/DDBJ databases">
        <title>Photobacterium galathea sp. nov.</title>
        <authorList>
            <person name="Machado H."/>
            <person name="Gram L."/>
        </authorList>
    </citation>
    <scope>NUCLEOTIDE SEQUENCE [LARGE SCALE GENOMIC DNA]</scope>
    <source>
        <strain evidence="1 2">DSM 25995</strain>
    </source>
</reference>
<proteinExistence type="predicted"/>
<comment type="caution">
    <text evidence="1">The sequence shown here is derived from an EMBL/GenBank/DDBJ whole genome shotgun (WGS) entry which is preliminary data.</text>
</comment>
<dbReference type="Gene3D" id="1.25.40.10">
    <property type="entry name" value="Tetratricopeptide repeat domain"/>
    <property type="match status" value="1"/>
</dbReference>
<protein>
    <submittedName>
        <fullName evidence="1">Uncharacterized protein</fullName>
    </submittedName>
</protein>
<evidence type="ECO:0000313" key="1">
    <source>
        <dbReference type="EMBL" id="KLV00386.1"/>
    </source>
</evidence>
<keyword evidence="2" id="KW-1185">Reference proteome</keyword>
<dbReference type="AlphaFoldDB" id="A0A0J1GL89"/>
<organism evidence="1 2">
    <name type="scientific">Photobacterium aphoticum</name>
    <dbReference type="NCBI Taxonomy" id="754436"/>
    <lineage>
        <taxon>Bacteria</taxon>
        <taxon>Pseudomonadati</taxon>
        <taxon>Pseudomonadota</taxon>
        <taxon>Gammaproteobacteria</taxon>
        <taxon>Vibrionales</taxon>
        <taxon>Vibrionaceae</taxon>
        <taxon>Photobacterium</taxon>
    </lineage>
</organism>
<dbReference type="EMBL" id="LDOV01000022">
    <property type="protein sequence ID" value="KLV00386.1"/>
    <property type="molecule type" value="Genomic_DNA"/>
</dbReference>
<gene>
    <name evidence="1" type="ORF">ABT58_11965</name>
</gene>
<accession>A0A0J1GL89</accession>
<name>A0A0J1GL89_9GAMM</name>